<reference evidence="3" key="1">
    <citation type="journal article" date="2005" name="Nature">
        <title>Sequencing of Aspergillus nidulans and comparative analysis with A. fumigatus and A. oryzae.</title>
        <authorList>
            <person name="Galagan J.E."/>
            <person name="Calvo S.E."/>
            <person name="Cuomo C."/>
            <person name="Ma L.J."/>
            <person name="Wortman J.R."/>
            <person name="Batzoglou S."/>
            <person name="Lee S.I."/>
            <person name="Basturkmen M."/>
            <person name="Spevak C.C."/>
            <person name="Clutterbuck J."/>
            <person name="Kapitonov V."/>
            <person name="Jurka J."/>
            <person name="Scazzocchio C."/>
            <person name="Farman M."/>
            <person name="Butler J."/>
            <person name="Purcell S."/>
            <person name="Harris S."/>
            <person name="Braus G.H."/>
            <person name="Draht O."/>
            <person name="Busch S."/>
            <person name="D'Enfert C."/>
            <person name="Bouchier C."/>
            <person name="Goldman G.H."/>
            <person name="Bell-Pedersen D."/>
            <person name="Griffiths-Jones S."/>
            <person name="Doonan J.H."/>
            <person name="Yu J."/>
            <person name="Vienken K."/>
            <person name="Pain A."/>
            <person name="Freitag M."/>
            <person name="Selker E.U."/>
            <person name="Archer D.B."/>
            <person name="Penalva M.A."/>
            <person name="Oakley B.R."/>
            <person name="Momany M."/>
            <person name="Tanaka T."/>
            <person name="Kumagai T."/>
            <person name="Asai K."/>
            <person name="Machida M."/>
            <person name="Nierman W.C."/>
            <person name="Denning D.W."/>
            <person name="Caddick M."/>
            <person name="Hynes M."/>
            <person name="Paoletti M."/>
            <person name="Fischer R."/>
            <person name="Miller B."/>
            <person name="Dyer P."/>
            <person name="Sachs M.S."/>
            <person name="Osmani S.A."/>
            <person name="Birren B.W."/>
        </authorList>
    </citation>
    <scope>NUCLEOTIDE SEQUENCE [LARGE SCALE GENOMIC DNA]</scope>
    <source>
        <strain evidence="3">FGSC A4 / ATCC 38163 / CBS 112.46 / NRRL 194 / M139</strain>
    </source>
</reference>
<dbReference type="AlphaFoldDB" id="Q5B859"/>
<dbReference type="PANTHER" id="PTHR35186">
    <property type="entry name" value="ANK_REP_REGION DOMAIN-CONTAINING PROTEIN"/>
    <property type="match status" value="1"/>
</dbReference>
<dbReference type="Proteomes" id="UP000000560">
    <property type="component" value="Chromosome VI"/>
</dbReference>
<dbReference type="VEuPathDB" id="FungiDB:AN3271"/>
<name>Q5B859_EMENI</name>
<dbReference type="PANTHER" id="PTHR35186:SF4">
    <property type="entry name" value="PRION-INHIBITION AND PROPAGATION HELO DOMAIN-CONTAINING PROTEIN"/>
    <property type="match status" value="1"/>
</dbReference>
<proteinExistence type="predicted"/>
<dbReference type="STRING" id="227321.Q5B859"/>
<dbReference type="EMBL" id="BN001306">
    <property type="protein sequence ID" value="CBF83058.1"/>
    <property type="molecule type" value="Genomic_DNA"/>
</dbReference>
<evidence type="ECO:0000259" key="1">
    <source>
        <dbReference type="Pfam" id="PF24476"/>
    </source>
</evidence>
<evidence type="ECO:0000313" key="2">
    <source>
        <dbReference type="EMBL" id="CBF83058.1"/>
    </source>
</evidence>
<feature type="domain" description="DUF7580" evidence="1">
    <location>
        <begin position="171"/>
        <end position="361"/>
    </location>
</feature>
<accession>C8VI32</accession>
<dbReference type="HOGENOM" id="CLU_642543_0_0_1"/>
<gene>
    <name evidence="2" type="ORF">ANIA_03271</name>
</gene>
<organism evidence="2 3">
    <name type="scientific">Emericella nidulans (strain FGSC A4 / ATCC 38163 / CBS 112.46 / NRRL 194 / M139)</name>
    <name type="common">Aspergillus nidulans</name>
    <dbReference type="NCBI Taxonomy" id="227321"/>
    <lineage>
        <taxon>Eukaryota</taxon>
        <taxon>Fungi</taxon>
        <taxon>Dikarya</taxon>
        <taxon>Ascomycota</taxon>
        <taxon>Pezizomycotina</taxon>
        <taxon>Eurotiomycetes</taxon>
        <taxon>Eurotiomycetidae</taxon>
        <taxon>Eurotiales</taxon>
        <taxon>Aspergillaceae</taxon>
        <taxon>Aspergillus</taxon>
        <taxon>Aspergillus subgen. Nidulantes</taxon>
    </lineage>
</organism>
<dbReference type="Pfam" id="PF24476">
    <property type="entry name" value="DUF7580"/>
    <property type="match status" value="1"/>
</dbReference>
<dbReference type="eggNOG" id="ENOG502SNN1">
    <property type="taxonomic scope" value="Eukaryota"/>
</dbReference>
<reference evidence="3" key="2">
    <citation type="journal article" date="2009" name="Fungal Genet. Biol.">
        <title>The 2008 update of the Aspergillus nidulans genome annotation: a community effort.</title>
        <authorList>
            <person name="Wortman J.R."/>
            <person name="Gilsenan J.M."/>
            <person name="Joardar V."/>
            <person name="Deegan J."/>
            <person name="Clutterbuck J."/>
            <person name="Andersen M.R."/>
            <person name="Archer D."/>
            <person name="Bencina M."/>
            <person name="Braus G."/>
            <person name="Coutinho P."/>
            <person name="von Dohren H."/>
            <person name="Doonan J."/>
            <person name="Driessen A.J."/>
            <person name="Durek P."/>
            <person name="Espeso E."/>
            <person name="Fekete E."/>
            <person name="Flipphi M."/>
            <person name="Estrada C.G."/>
            <person name="Geysens S."/>
            <person name="Goldman G."/>
            <person name="de Groot P.W."/>
            <person name="Hansen K."/>
            <person name="Harris S.D."/>
            <person name="Heinekamp T."/>
            <person name="Helmstaedt K."/>
            <person name="Henrissat B."/>
            <person name="Hofmann G."/>
            <person name="Homan T."/>
            <person name="Horio T."/>
            <person name="Horiuchi H."/>
            <person name="James S."/>
            <person name="Jones M."/>
            <person name="Karaffa L."/>
            <person name="Karanyi Z."/>
            <person name="Kato M."/>
            <person name="Keller N."/>
            <person name="Kelly D.E."/>
            <person name="Kiel J.A."/>
            <person name="Kim J.M."/>
            <person name="van der Klei I.J."/>
            <person name="Klis F.M."/>
            <person name="Kovalchuk A."/>
            <person name="Krasevec N."/>
            <person name="Kubicek C.P."/>
            <person name="Liu B."/>
            <person name="Maccabe A."/>
            <person name="Meyer V."/>
            <person name="Mirabito P."/>
            <person name="Miskei M."/>
            <person name="Mos M."/>
            <person name="Mullins J."/>
            <person name="Nelson D.R."/>
            <person name="Nielsen J."/>
            <person name="Oakley B.R."/>
            <person name="Osmani S.A."/>
            <person name="Pakula T."/>
            <person name="Paszewski A."/>
            <person name="Paulsen I."/>
            <person name="Pilsyk S."/>
            <person name="Pocsi I."/>
            <person name="Punt P.J."/>
            <person name="Ram A.F."/>
            <person name="Ren Q."/>
            <person name="Robellet X."/>
            <person name="Robson G."/>
            <person name="Seiboth B."/>
            <person name="van Solingen P."/>
            <person name="Specht T."/>
            <person name="Sun J."/>
            <person name="Taheri-Talesh N."/>
            <person name="Takeshita N."/>
            <person name="Ussery D."/>
            <person name="vanKuyk P.A."/>
            <person name="Visser H."/>
            <person name="van de Vondervoort P.J."/>
            <person name="de Vries R.P."/>
            <person name="Walton J."/>
            <person name="Xiang X."/>
            <person name="Xiong Y."/>
            <person name="Zeng A.P."/>
            <person name="Brandt B.W."/>
            <person name="Cornell M.J."/>
            <person name="van den Hondel C.A."/>
            <person name="Visser J."/>
            <person name="Oliver S.G."/>
            <person name="Turner G."/>
        </authorList>
    </citation>
    <scope>GENOME REANNOTATION</scope>
    <source>
        <strain evidence="3">FGSC A4 / ATCC 38163 / CBS 112.46 / NRRL 194 / M139</strain>
    </source>
</reference>
<dbReference type="KEGG" id="ani:ANIA_03271"/>
<dbReference type="GeneID" id="2874503"/>
<dbReference type="RefSeq" id="XP_660875.1">
    <property type="nucleotide sequence ID" value="XM_655783.1"/>
</dbReference>
<dbReference type="InterPro" id="IPR056002">
    <property type="entry name" value="DUF7580"/>
</dbReference>
<accession>Q5B859</accession>
<keyword evidence="3" id="KW-1185">Reference proteome</keyword>
<sequence>MPSSLGIVRLRSMSTALRYNVKLCASLIKEHFADFHCDQRIHPLLRGRLAQVDFLHRNQKHLCEHFRDCGFNYLDRVGLRCACTDSRGTVPAGKRRVQFASTSTTVCVEAVHKAPNCPGPIGDLCSTLGSVKAMGAQAHRDALGYILNQPSNARYNMPLLRCIEQDIDLCSLQDILAGPDCLGRPGQSSDELSRRDRLYLAAVLACGVLQLHGSWLKQQWGTRDVLFARDAPHGSVAFDHPYLVWPVSSSCTYNGVSPSTSNRIQNEVLLPLAIALIELSLGKPISALYRQEDRDSDESQVKFNTATRVLRNVYCESGSNYGDVVRECLYWSRNKGERFEDPQFDESVFDTVVSPLLKDFDYFEDASTAWAPAPAQAAQAMQASSLFGPILSVLSDKTSKPLQHSKHADVFLLFLSSLTRLALFFPL</sequence>
<dbReference type="OrthoDB" id="3565018at2759"/>
<protein>
    <recommendedName>
        <fullName evidence="1">DUF7580 domain-containing protein</fullName>
    </recommendedName>
</protein>
<dbReference type="InParanoid" id="Q5B859"/>
<evidence type="ECO:0000313" key="3">
    <source>
        <dbReference type="Proteomes" id="UP000000560"/>
    </source>
</evidence>